<evidence type="ECO:0000256" key="9">
    <source>
        <dbReference type="PROSITE-ProRule" id="PRU01363"/>
    </source>
</evidence>
<dbReference type="GO" id="GO:0031177">
    <property type="term" value="F:phosphopantetheine binding"/>
    <property type="evidence" value="ECO:0007669"/>
    <property type="project" value="InterPro"/>
</dbReference>
<dbReference type="CDD" id="cd02440">
    <property type="entry name" value="AdoMet_MTases"/>
    <property type="match status" value="1"/>
</dbReference>
<dbReference type="SMART" id="SM00826">
    <property type="entry name" value="PKS_DH"/>
    <property type="match status" value="1"/>
</dbReference>
<dbReference type="InterPro" id="IPR001227">
    <property type="entry name" value="Ac_transferase_dom_sf"/>
</dbReference>
<keyword evidence="1" id="KW-0596">Phosphopantetheine</keyword>
<dbReference type="InterPro" id="IPR014043">
    <property type="entry name" value="Acyl_transferase_dom"/>
</dbReference>
<evidence type="ECO:0000256" key="4">
    <source>
        <dbReference type="ARBA" id="ARBA00022603"/>
    </source>
</evidence>
<dbReference type="Gene3D" id="1.10.1200.10">
    <property type="entry name" value="ACP-like"/>
    <property type="match status" value="1"/>
</dbReference>
<feature type="domain" description="Ketosynthase family 3 (KS3)" evidence="12">
    <location>
        <begin position="8"/>
        <end position="447"/>
    </location>
</feature>
<dbReference type="SUPFAM" id="SSF52151">
    <property type="entry name" value="FabD/lysophospholipase-like"/>
    <property type="match status" value="1"/>
</dbReference>
<feature type="compositionally biased region" description="Polar residues" evidence="10">
    <location>
        <begin position="2580"/>
        <end position="2589"/>
    </location>
</feature>
<dbReference type="FunFam" id="3.40.47.10:FF:000019">
    <property type="entry name" value="Polyketide synthase type I"/>
    <property type="match status" value="1"/>
</dbReference>
<dbReference type="Gene3D" id="3.30.300.30">
    <property type="match status" value="1"/>
</dbReference>
<dbReference type="SMART" id="SM00823">
    <property type="entry name" value="PKS_PP"/>
    <property type="match status" value="2"/>
</dbReference>
<dbReference type="GO" id="GO:0004315">
    <property type="term" value="F:3-oxoacyl-[acyl-carrier-protein] synthase activity"/>
    <property type="evidence" value="ECO:0007669"/>
    <property type="project" value="InterPro"/>
</dbReference>
<dbReference type="GO" id="GO:0016874">
    <property type="term" value="F:ligase activity"/>
    <property type="evidence" value="ECO:0007669"/>
    <property type="project" value="UniProtKB-KW"/>
</dbReference>
<dbReference type="SUPFAM" id="SSF47336">
    <property type="entry name" value="ACP-like"/>
    <property type="match status" value="2"/>
</dbReference>
<feature type="compositionally biased region" description="Basic and acidic residues" evidence="10">
    <location>
        <begin position="2594"/>
        <end position="2605"/>
    </location>
</feature>
<dbReference type="InterPro" id="IPR042104">
    <property type="entry name" value="PKS_dehydratase_sf"/>
</dbReference>
<evidence type="ECO:0000256" key="3">
    <source>
        <dbReference type="ARBA" id="ARBA00022598"/>
    </source>
</evidence>
<evidence type="ECO:0000259" key="12">
    <source>
        <dbReference type="PROSITE" id="PS52004"/>
    </source>
</evidence>
<dbReference type="PROSITE" id="PS52004">
    <property type="entry name" value="KS3_2"/>
    <property type="match status" value="1"/>
</dbReference>
<evidence type="ECO:0000256" key="1">
    <source>
        <dbReference type="ARBA" id="ARBA00022450"/>
    </source>
</evidence>
<organism evidence="14 15">
    <name type="scientific">Aspergillus nanangensis</name>
    <dbReference type="NCBI Taxonomy" id="2582783"/>
    <lineage>
        <taxon>Eukaryota</taxon>
        <taxon>Fungi</taxon>
        <taxon>Dikarya</taxon>
        <taxon>Ascomycota</taxon>
        <taxon>Pezizomycotina</taxon>
        <taxon>Eurotiomycetes</taxon>
        <taxon>Eurotiomycetidae</taxon>
        <taxon>Eurotiales</taxon>
        <taxon>Aspergillaceae</taxon>
        <taxon>Aspergillus</taxon>
        <taxon>Aspergillus subgen. Circumdati</taxon>
    </lineage>
</organism>
<dbReference type="InterPro" id="IPR023213">
    <property type="entry name" value="CAT-like_dom_sf"/>
</dbReference>
<dbReference type="Gene3D" id="3.10.129.110">
    <property type="entry name" value="Polyketide synthase dehydratase"/>
    <property type="match status" value="1"/>
</dbReference>
<dbReference type="CDD" id="cd19532">
    <property type="entry name" value="C_PKS-NRPS"/>
    <property type="match status" value="1"/>
</dbReference>
<dbReference type="InterPro" id="IPR036291">
    <property type="entry name" value="NAD(P)-bd_dom_sf"/>
</dbReference>
<dbReference type="InterPro" id="IPR049900">
    <property type="entry name" value="PKS_mFAS_DH"/>
</dbReference>
<dbReference type="Pfam" id="PF00668">
    <property type="entry name" value="Condensation"/>
    <property type="match status" value="1"/>
</dbReference>
<dbReference type="Gene3D" id="3.30.70.3290">
    <property type="match status" value="1"/>
</dbReference>
<dbReference type="InterPro" id="IPR014031">
    <property type="entry name" value="Ketoacyl_synth_C"/>
</dbReference>
<feature type="domain" description="Carrier" evidence="11">
    <location>
        <begin position="2391"/>
        <end position="2472"/>
    </location>
</feature>
<dbReference type="SUPFAM" id="SSF53335">
    <property type="entry name" value="S-adenosyl-L-methionine-dependent methyltransferases"/>
    <property type="match status" value="1"/>
</dbReference>
<dbReference type="InterPro" id="IPR018201">
    <property type="entry name" value="Ketoacyl_synth_AS"/>
</dbReference>
<feature type="active site" description="Proton donor; for dehydratase activity" evidence="9">
    <location>
        <position position="1153"/>
    </location>
</feature>
<dbReference type="InterPro" id="IPR020807">
    <property type="entry name" value="PKS_DH"/>
</dbReference>
<evidence type="ECO:0000256" key="2">
    <source>
        <dbReference type="ARBA" id="ARBA00022553"/>
    </source>
</evidence>
<dbReference type="GO" id="GO:0004312">
    <property type="term" value="F:fatty acid synthase activity"/>
    <property type="evidence" value="ECO:0007669"/>
    <property type="project" value="TreeGrafter"/>
</dbReference>
<dbReference type="Pfam" id="PF02801">
    <property type="entry name" value="Ketoacyl-synt_C"/>
    <property type="match status" value="1"/>
</dbReference>
<dbReference type="Gene3D" id="3.40.50.12780">
    <property type="entry name" value="N-terminal domain of ligase-like"/>
    <property type="match status" value="1"/>
</dbReference>
<feature type="domain" description="Carrier" evidence="11">
    <location>
        <begin position="3605"/>
        <end position="3685"/>
    </location>
</feature>
<dbReference type="Gene3D" id="3.40.50.720">
    <property type="entry name" value="NAD(P)-binding Rossmann-like Domain"/>
    <property type="match status" value="3"/>
</dbReference>
<dbReference type="Proteomes" id="UP001194746">
    <property type="component" value="Unassembled WGS sequence"/>
</dbReference>
<reference evidence="14" key="2">
    <citation type="submission" date="2020-02" db="EMBL/GenBank/DDBJ databases">
        <authorList>
            <person name="Gilchrist C.L.M."/>
            <person name="Chooi Y.-H."/>
        </authorList>
    </citation>
    <scope>NUCLEOTIDE SEQUENCE</scope>
    <source>
        <strain evidence="14">MST-FP2251</strain>
    </source>
</reference>
<dbReference type="Pfam" id="PF14765">
    <property type="entry name" value="PS-DH"/>
    <property type="match status" value="1"/>
</dbReference>
<evidence type="ECO:0000313" key="14">
    <source>
        <dbReference type="EMBL" id="KAF9886948.1"/>
    </source>
</evidence>
<dbReference type="InterPro" id="IPR013120">
    <property type="entry name" value="FAR_NAD-bd"/>
</dbReference>
<dbReference type="SUPFAM" id="SSF52777">
    <property type="entry name" value="CoA-dependent acyltransferases"/>
    <property type="match status" value="2"/>
</dbReference>
<dbReference type="InterPro" id="IPR016036">
    <property type="entry name" value="Malonyl_transacylase_ACP-bd"/>
</dbReference>
<dbReference type="Pfam" id="PF13193">
    <property type="entry name" value="AMP-binding_C"/>
    <property type="match status" value="1"/>
</dbReference>
<evidence type="ECO:0000256" key="6">
    <source>
        <dbReference type="ARBA" id="ARBA00022737"/>
    </source>
</evidence>
<dbReference type="SMART" id="SM00822">
    <property type="entry name" value="PKS_KR"/>
    <property type="match status" value="1"/>
</dbReference>
<dbReference type="InterPro" id="IPR006162">
    <property type="entry name" value="Ppantetheine_attach_site"/>
</dbReference>
<evidence type="ECO:0000313" key="15">
    <source>
        <dbReference type="Proteomes" id="UP001194746"/>
    </source>
</evidence>
<keyword evidence="4" id="KW-0489">Methyltransferase</keyword>
<dbReference type="SMART" id="SM00827">
    <property type="entry name" value="PKS_AT"/>
    <property type="match status" value="1"/>
</dbReference>
<dbReference type="Pfam" id="PF08242">
    <property type="entry name" value="Methyltransf_12"/>
    <property type="match status" value="1"/>
</dbReference>
<dbReference type="InterPro" id="IPR036736">
    <property type="entry name" value="ACP-like_sf"/>
</dbReference>
<feature type="domain" description="PKS/mFAS DH" evidence="13">
    <location>
        <begin position="943"/>
        <end position="1245"/>
    </location>
</feature>
<dbReference type="SUPFAM" id="SSF55048">
    <property type="entry name" value="Probable ACP-binding domain of malonyl-CoA ACP transacylase"/>
    <property type="match status" value="1"/>
</dbReference>
<dbReference type="SUPFAM" id="SSF56801">
    <property type="entry name" value="Acetyl-CoA synthetase-like"/>
    <property type="match status" value="1"/>
</dbReference>
<evidence type="ECO:0000259" key="11">
    <source>
        <dbReference type="PROSITE" id="PS50075"/>
    </source>
</evidence>
<comment type="similarity">
    <text evidence="8">In the C-terminal section; belongs to the NRP synthetase family.</text>
</comment>
<keyword evidence="5" id="KW-0808">Transferase</keyword>
<dbReference type="Gene3D" id="3.40.47.10">
    <property type="match status" value="1"/>
</dbReference>
<dbReference type="PROSITE" id="PS00455">
    <property type="entry name" value="AMP_BINDING"/>
    <property type="match status" value="1"/>
</dbReference>
<protein>
    <submittedName>
        <fullName evidence="14">Uncharacterized protein</fullName>
    </submittedName>
</protein>
<dbReference type="InterPro" id="IPR032821">
    <property type="entry name" value="PKS_assoc"/>
</dbReference>
<evidence type="ECO:0000259" key="13">
    <source>
        <dbReference type="PROSITE" id="PS52019"/>
    </source>
</evidence>
<dbReference type="Gene3D" id="3.30.559.10">
    <property type="entry name" value="Chloramphenicol acetyltransferase-like domain"/>
    <property type="match status" value="1"/>
</dbReference>
<dbReference type="EMBL" id="VCAU01000069">
    <property type="protein sequence ID" value="KAF9886948.1"/>
    <property type="molecule type" value="Genomic_DNA"/>
</dbReference>
<dbReference type="InterPro" id="IPR045851">
    <property type="entry name" value="AMP-bd_C_sf"/>
</dbReference>
<dbReference type="InterPro" id="IPR000873">
    <property type="entry name" value="AMP-dep_synth/lig_dom"/>
</dbReference>
<dbReference type="InterPro" id="IPR013968">
    <property type="entry name" value="PKS_KR"/>
</dbReference>
<dbReference type="InterPro" id="IPR016039">
    <property type="entry name" value="Thiolase-like"/>
</dbReference>
<evidence type="ECO:0000256" key="8">
    <source>
        <dbReference type="ARBA" id="ARBA00029443"/>
    </source>
</evidence>
<dbReference type="CDD" id="cd05930">
    <property type="entry name" value="A_NRPS"/>
    <property type="match status" value="1"/>
</dbReference>
<dbReference type="CDD" id="cd00833">
    <property type="entry name" value="PKS"/>
    <property type="match status" value="1"/>
</dbReference>
<dbReference type="Pfam" id="PF07993">
    <property type="entry name" value="NAD_binding_4"/>
    <property type="match status" value="1"/>
</dbReference>
<dbReference type="InterPro" id="IPR042099">
    <property type="entry name" value="ANL_N_sf"/>
</dbReference>
<dbReference type="Pfam" id="PF00698">
    <property type="entry name" value="Acyl_transf_1"/>
    <property type="match status" value="1"/>
</dbReference>
<dbReference type="InterPro" id="IPR014030">
    <property type="entry name" value="Ketoacyl_synth_N"/>
</dbReference>
<dbReference type="PROSITE" id="PS50075">
    <property type="entry name" value="CARRIER"/>
    <property type="match status" value="2"/>
</dbReference>
<dbReference type="InterPro" id="IPR025110">
    <property type="entry name" value="AMP-bd_C"/>
</dbReference>
<comment type="caution">
    <text evidence="14">The sequence shown here is derived from an EMBL/GenBank/DDBJ whole genome shotgun (WGS) entry which is preliminary data.</text>
</comment>
<feature type="region of interest" description="Disordered" evidence="10">
    <location>
        <begin position="2476"/>
        <end position="2538"/>
    </location>
</feature>
<proteinExistence type="inferred from homology"/>
<dbReference type="Pfam" id="PF00501">
    <property type="entry name" value="AMP-binding"/>
    <property type="match status" value="1"/>
</dbReference>
<keyword evidence="15" id="KW-1185">Reference proteome</keyword>
<dbReference type="Pfam" id="PF21089">
    <property type="entry name" value="PKS_DH_N"/>
    <property type="match status" value="1"/>
</dbReference>
<dbReference type="PROSITE" id="PS52019">
    <property type="entry name" value="PKS_MFAS_DH"/>
    <property type="match status" value="1"/>
</dbReference>
<reference evidence="14" key="1">
    <citation type="journal article" date="2019" name="Beilstein J. Org. Chem.">
        <title>Nanangenines: drimane sesquiterpenoids as the dominant metabolite cohort of a novel Australian fungus, Aspergillus nanangensis.</title>
        <authorList>
            <person name="Lacey H.J."/>
            <person name="Gilchrist C.L.M."/>
            <person name="Crombie A."/>
            <person name="Kalaitzis J.A."/>
            <person name="Vuong D."/>
            <person name="Rutledge P.J."/>
            <person name="Turner P."/>
            <person name="Pitt J.I."/>
            <person name="Lacey E."/>
            <person name="Chooi Y.H."/>
            <person name="Piggott A.M."/>
        </authorList>
    </citation>
    <scope>NUCLEOTIDE SEQUENCE</scope>
    <source>
        <strain evidence="14">MST-FP2251</strain>
    </source>
</reference>
<dbReference type="SUPFAM" id="SSF51735">
    <property type="entry name" value="NAD(P)-binding Rossmann-fold domains"/>
    <property type="match status" value="2"/>
</dbReference>
<feature type="active site" description="Proton acceptor; for dehydratase activity" evidence="9">
    <location>
        <position position="975"/>
    </location>
</feature>
<dbReference type="SUPFAM" id="SSF53901">
    <property type="entry name" value="Thiolase-like"/>
    <property type="match status" value="1"/>
</dbReference>
<keyword evidence="6" id="KW-0677">Repeat</keyword>
<gene>
    <name evidence="14" type="ORF">FE257_010689</name>
</gene>
<keyword evidence="7" id="KW-0511">Multifunctional enzyme</keyword>
<dbReference type="PANTHER" id="PTHR43775">
    <property type="entry name" value="FATTY ACID SYNTHASE"/>
    <property type="match status" value="1"/>
</dbReference>
<feature type="region of interest" description="N-terminal hotdog fold" evidence="9">
    <location>
        <begin position="943"/>
        <end position="1077"/>
    </location>
</feature>
<accession>A0AAD4GT11</accession>
<feature type="region of interest" description="C-terminal hotdog fold" evidence="9">
    <location>
        <begin position="1092"/>
        <end position="1245"/>
    </location>
</feature>
<dbReference type="Gene3D" id="3.40.50.150">
    <property type="entry name" value="Vaccinia Virus protein VP39"/>
    <property type="match status" value="1"/>
</dbReference>
<evidence type="ECO:0000256" key="10">
    <source>
        <dbReference type="SAM" id="MobiDB-lite"/>
    </source>
</evidence>
<dbReference type="InterPro" id="IPR009081">
    <property type="entry name" value="PP-bd_ACP"/>
</dbReference>
<dbReference type="InterPro" id="IPR001242">
    <property type="entry name" value="Condensation_dom"/>
</dbReference>
<dbReference type="SMART" id="SM00825">
    <property type="entry name" value="PKS_KS"/>
    <property type="match status" value="1"/>
</dbReference>
<feature type="compositionally biased region" description="Polar residues" evidence="10">
    <location>
        <begin position="2509"/>
        <end position="2521"/>
    </location>
</feature>
<dbReference type="InterPro" id="IPR020841">
    <property type="entry name" value="PKS_Beta-ketoAc_synthase_dom"/>
</dbReference>
<dbReference type="GO" id="GO:0009403">
    <property type="term" value="P:toxin biosynthetic process"/>
    <property type="evidence" value="ECO:0007669"/>
    <property type="project" value="UniProtKB-ARBA"/>
</dbReference>
<dbReference type="PANTHER" id="PTHR43775:SF20">
    <property type="entry name" value="HYBRID PKS-NRPS SYNTHETASE APDA"/>
    <property type="match status" value="1"/>
</dbReference>
<dbReference type="InterPro" id="IPR013217">
    <property type="entry name" value="Methyltransf_12"/>
</dbReference>
<dbReference type="InterPro" id="IPR020845">
    <property type="entry name" value="AMP-binding_CS"/>
</dbReference>
<evidence type="ECO:0000256" key="7">
    <source>
        <dbReference type="ARBA" id="ARBA00023268"/>
    </source>
</evidence>
<dbReference type="PROSITE" id="PS00606">
    <property type="entry name" value="KS3_1"/>
    <property type="match status" value="1"/>
</dbReference>
<dbReference type="Pfam" id="PF16197">
    <property type="entry name" value="KAsynt_C_assoc"/>
    <property type="match status" value="1"/>
</dbReference>
<dbReference type="GO" id="GO:0006633">
    <property type="term" value="P:fatty acid biosynthetic process"/>
    <property type="evidence" value="ECO:0007669"/>
    <property type="project" value="InterPro"/>
</dbReference>
<evidence type="ECO:0000256" key="5">
    <source>
        <dbReference type="ARBA" id="ARBA00022679"/>
    </source>
</evidence>
<dbReference type="PROSITE" id="PS00012">
    <property type="entry name" value="PHOSPHOPANTETHEINE"/>
    <property type="match status" value="1"/>
</dbReference>
<dbReference type="InterPro" id="IPR029063">
    <property type="entry name" value="SAM-dependent_MTases_sf"/>
</dbReference>
<dbReference type="InterPro" id="IPR049551">
    <property type="entry name" value="PKS_DH_C"/>
</dbReference>
<feature type="region of interest" description="Disordered" evidence="10">
    <location>
        <begin position="2570"/>
        <end position="2605"/>
    </location>
</feature>
<dbReference type="Pfam" id="PF00550">
    <property type="entry name" value="PP-binding"/>
    <property type="match status" value="1"/>
</dbReference>
<keyword evidence="2" id="KW-0597">Phosphoprotein</keyword>
<dbReference type="InterPro" id="IPR020806">
    <property type="entry name" value="PKS_PP-bd"/>
</dbReference>
<dbReference type="Pfam" id="PF08659">
    <property type="entry name" value="KR"/>
    <property type="match status" value="1"/>
</dbReference>
<dbReference type="InterPro" id="IPR016035">
    <property type="entry name" value="Acyl_Trfase/lysoPLipase"/>
</dbReference>
<dbReference type="Gene3D" id="3.40.366.10">
    <property type="entry name" value="Malonyl-Coenzyme A Acyl Carrier Protein, domain 2"/>
    <property type="match status" value="1"/>
</dbReference>
<dbReference type="InterPro" id="IPR050091">
    <property type="entry name" value="PKS_NRPS_Biosynth_Enz"/>
</dbReference>
<name>A0AAD4GT11_ASPNN</name>
<dbReference type="InterPro" id="IPR057326">
    <property type="entry name" value="KR_dom"/>
</dbReference>
<dbReference type="Gene3D" id="3.30.559.30">
    <property type="entry name" value="Nonribosomal peptide synthetase, condensation domain"/>
    <property type="match status" value="1"/>
</dbReference>
<dbReference type="Pfam" id="PF00109">
    <property type="entry name" value="ketoacyl-synt"/>
    <property type="match status" value="1"/>
</dbReference>
<sequence>MASQRTHSEPIAIIGTGCRFPGGCDSPSKLWELLRQPRDVLKEIPDTRFSVDGFYHPDNAHHGTSNVRHSYLLDEDLGRFDAQFFGIKPIEANALDPQQRLLMETVYESLEAAGLSMNRLQGSDTAVYVGVMSADYTDLIGRDLETFPTYFATGTARSILSNRLSYFFDWHGPSLTLDTACSSSLIAMHHAVQTLRSGQSSLAVVAGSNLILGPEQYIAESKLQMLSPTGRSRMWDAAADGYARGEGVAAIVLKPLRRAIADGDHIECIIRETGVNQDGKTPGITMPSTTAQAALIRDTYARAGLDLTKRSDRPQYFEAHGTGTPAGDPIEAKAISDAFFGADLGFKPMARDDTLFVGSIKTVIGHTEGTAGLAAVIKASLALQAGVVPPNRLLEQLNPKIQPFYGNLQILSTCEDWPRLAAPGCVKRVSVNSFGFGGANSHAILESYEMPKGVEGTSPEIAFTPFTFSAGADNVLVANLRAYRDCLVARNDVCAGDLASTLNARRSTLQSRVALSASDIQGLIGNLDSTIEAYEESGTLAQVEQRTPEAAKLRVLGVFTGQGAQWARMGAELIESSPNAGKIIDNLDHSLRSLPPRDRPSWSLREQILRAASTSLVSTASISQPLCTALQILLVDLLREAGVTFAAVVGHSSGEIGAAYAAGCLSASDAIRVAYYRGLHLKSATQEGSMLAVGTTYEDAKELCDLPAFEGRVCVAASNSSTSLTLSGDVDAIEEIKLVLDEEKKFTRLLKVDRAYHSHHMQACVEPYVRSLQQCRIQFTPPDPCVWISSVFTQDIKDVSENMANQYWACNLAKPVMFAEALQLLLDQQESFDLAIEVGPHPALKGPASQTIQEALGQSIPYTGVLSRGQNDIESFATALGFLWTTFGEGVVDFSRFSSFASGKKTAPKLLKDLPTYAWDHSRVFWHESRFSKGLRMRTDPPNELLGRQFLDGAPDQLRWRNVLKPKEIAWLDGHQVQGQMVFPCAGYVSSCVEAAMRLAHPQEVLLIELEDFVVGQAIAFNDENSEIETLITLTDIKRRGDILTANFSFYSAPTNADTADLTSHASCRLRLSLGDGVADLLQPQPGDDPALLAVEYDRFYTALAALGFGYSGPFRSLTGLKRKLGMASGSIASAAASYSHTKPLLIHPATLDAAIQSIMLAYCFPGDSMLRSIHLPTGIEKLTVNPVNCVKFAGQSLEVPFGSTASSGITGSLQGDVNIYSPDGCRAVQLEGLKTQPLSTPTEASDLNIFTELVWGVDRPDCDEILRSAKVETLNPDLLYSLERVAYFYLRSLDEQVPVRQRDQLEWHHKRLFAYIDHVLSRVNQGVNRFARPEWRTDSEQDILTIMKRYPQNIDLRLMRAVGENLPAVVRGELTMLEPMMQDNMLNDFYVVAHGMPNYTKYLAAMASQISHRYPHMNVLEIGAGTGGATKSFLRELGAGFATYTFTDISSGFFEKAAQVFASYSSKMSFKVLDIEKDILSQGFAPNSFDLIIASLVLHATKDLGQTLQNVRHLLKPGGYLLLLEITELEQMRFGLIFGGLQGWWLGYDDGRPFSPCVGLDEWSSLLTENGFSGIDTAIPHHDTLPVPLSVLVSQAMDDRVQYLRSPLKSLQPTAVIPRLTVINGGARDGAWLTSEVTHFLKPHYGHIRVINSVEKVHAEDLPVSGSVLCLSDIEEPMLKRMTAEKLRGFQDIFKQSKNVLWVTRGSRSGDPYARMVVGFGRTIVLEMLHLRLQFLDIPAESHSDAASIADALLRLETTGVWEDERAGDNLLYAVEPELSFEDGKYFVPRFRLNQEQNDRYNSSRRSIETEMEIGLSEVELAWRGGSASLVETPQSPKGATDDAYRKSVDIRVTQSISRAVEVLPGCYLFPVYGTDIESGENVLALSPKQASRVRVARSLILPRTKTMGGAEEALKALYTELIARSILENLCPDDNVVALNPTRSVAKALNRIALDNGAHLTVWTTDANKADDSCEFLHSKTSKAGIIKALPSAVSCFLDMGKDEAVSRIIIGSLPEFTRIKSENSLTRSKSHLPPNLLPEIRSVLVDIGHALKHSRGQSSSEIPSRLLNEVIQRHDVHEVCVVGWSTESALIPVRVQPIESQVRFQSDKTYWLFGLTGGLGLSLCEWMAQQGARFIVVTSRNPKVDEQWLAKMKSVGVTVMVKANDICDRDSVRAVYRDICQALPPIAGVAQGAMVLHDTMFLDLDMERMNKVLNPKVRGATYLEEIFMDTDLDFFVFFSSMAAVTGNPGQSAYAAANMFMSSLVNQRRARGLNASAVHIGAIFGNGYVTRELTLAQQEFLRNMGNLWLSEHDFRTLFAEAVFAGRHERGRSPEISTGLKIVDSDESEAITWLNDPKFQHCIRKHSAAEFDDEGPASSAPVKVRLGEVVSPGDIFEIISDAFVAKLKTSLQIDDDRPIIDLTADKLGIDSLVAVDIRSWFIKELQVEIPVLKILSGSTVKELLVQAQDLLPKELTPRLDPNAEATPKKAKKTPTKSQKIEHEPPSKSHPNVTTTKTIQPKTGEPTPTAKPVTPRPYKAAETIQVTPLSNTSEGSGLTSPEPCSTVDVFSDSKDPDTFRTGSPTSSWSEIDESEVKQEMSRQDPIVKTEETTPKKSTVDIKRTLPMAFAQARFWFLRQYLKDPSTFNITVSIHLDGKLKVDSFARAVKIVGQRHEALRTRFVTEGTQSTAQQQILSSSNLSLEQRVVSSDQETDAVYQEVRKHVFNLEEGENMRILLLNKSPTAFQLIIAYHHINMDGISLEVLLRDLQMAYEAKFLSPRVLQFADFAMQQRREYDAGEWADDLAFWKQEFQTIPGPLPLLPMASVSTRSALTAYATNITEFHIDSESLGRIQDTCKRLKVTMFHFHLAVFYTLLSRLVKVDELCIGISSANRTGNDTLQSIGMYLNLLPLLFTHKLDQTFINVLQLVREKSLNAFAHSKVPFDVLLTELGAPRSATHSPLFQVLVNYRAGISESRKFCDCTSKITAFEQGQAPYDLSLDIIDNPGGDCHVIIAGQSALYDSQHVGKIASIYQNLLAVFARNPAVRLNVPSLYGTEEVEHAIKLGRGPSYVYEWPETVPERIDLMIQRYGNHGAVIDGSGHSMTYSEMDARVNCIARALSRHGAGHGYKIGVFMEPGCDWICTLLAILRLDAIYIPMDSRMGLDRLAVITQDCKPDIIAVDDAKELDCVSLKFTGDSINVSRLRVDAGSPQVPNTARPGSTAVIMYTSGSTGVPKGIVMKHHTFRNNIESSTGMWDFREGLDVNLQQSSYSFDMSLSQIFLTLSNGGTLRIVSKDMRGDPQAISSLIAADGVTFTEATPSEYISWLRYGDKEALRHSKWRIAISGGEPVTESLIHAFQDLQKPDLRLIDCYGPTEITFCSHSREINYNNLDDTPRGLETWPNYSVYIVDGQMKPVPTNTPGEVFIGGAGVVAGYLHSELNSNGFTRDGFVSPEFMANGWTSLHRTGDSGRLDDAGRLTLAGRIAGDTQVKHRGIRIDLQEIEAAILRAGESQIVDAAVTVRESTTTGSEILVAFVTLANGGISNPELLEQIKRQLPLPQYMCPAAIIPLSEMPVNSSHKVDRLALKSLPLPSNVDLGPGEELEAEETESISLMRAVWENVLPVEILSQVQVSASSDFFHVGGDSMLLVRLQSEINKAFNATVSLFQLFDASTLEAMASMVATGAQTAPEKVSIDWESETAISPSLLQIVPRTQRFTTHPEVVILTGATGFLGQAILNRLLKDCGVHTIHCLAVRRDLTSLPDMFQSPKVIVHRGDLTLPRFGLSEQAVTTIFQEADAVIHNGADVSFMKTYHTLKLANVDSTKELVRLCIPHRLSFHYISTASVTHLSGQDIFHQESVSGFPPSSSPDTEGYIASKWASERYLEKVSDQCGLPIWIHRPSSITGDGAPATDLMTNLLQYSRALKAIPNADKWAGSLDFISADRVAMHIADEVYEDCSWPGSVKYLYESGEREIPLSDLQGVLERETGDVFEKVDMHEWVSRAEDVGLHALLGEYLRGVVDVELVFPRLVQQGSFV</sequence>
<dbReference type="InterPro" id="IPR049552">
    <property type="entry name" value="PKS_DH_N"/>
</dbReference>
<keyword evidence="3" id="KW-0436">Ligase</keyword>